<dbReference type="KEGG" id="hir:HETIRDRAFT_426713"/>
<accession>W4KCH2</accession>
<keyword evidence="3" id="KW-1185">Reference proteome</keyword>
<evidence type="ECO:0000313" key="2">
    <source>
        <dbReference type="EMBL" id="ETW83473.1"/>
    </source>
</evidence>
<dbReference type="Proteomes" id="UP000030671">
    <property type="component" value="Unassembled WGS sequence"/>
</dbReference>
<name>W4KCH2_HETIT</name>
<dbReference type="OrthoDB" id="5569250at2759"/>
<evidence type="ECO:0000313" key="3">
    <source>
        <dbReference type="Proteomes" id="UP000030671"/>
    </source>
</evidence>
<reference evidence="2 3" key="1">
    <citation type="journal article" date="2012" name="New Phytol.">
        <title>Insight into trade-off between wood decay and parasitism from the genome of a fungal forest pathogen.</title>
        <authorList>
            <person name="Olson A."/>
            <person name="Aerts A."/>
            <person name="Asiegbu F."/>
            <person name="Belbahri L."/>
            <person name="Bouzid O."/>
            <person name="Broberg A."/>
            <person name="Canback B."/>
            <person name="Coutinho P.M."/>
            <person name="Cullen D."/>
            <person name="Dalman K."/>
            <person name="Deflorio G."/>
            <person name="van Diepen L.T."/>
            <person name="Dunand C."/>
            <person name="Duplessis S."/>
            <person name="Durling M."/>
            <person name="Gonthier P."/>
            <person name="Grimwood J."/>
            <person name="Fossdal C.G."/>
            <person name="Hansson D."/>
            <person name="Henrissat B."/>
            <person name="Hietala A."/>
            <person name="Himmelstrand K."/>
            <person name="Hoffmeister D."/>
            <person name="Hogberg N."/>
            <person name="James T.Y."/>
            <person name="Karlsson M."/>
            <person name="Kohler A."/>
            <person name="Kues U."/>
            <person name="Lee Y.H."/>
            <person name="Lin Y.C."/>
            <person name="Lind M."/>
            <person name="Lindquist E."/>
            <person name="Lombard V."/>
            <person name="Lucas S."/>
            <person name="Lunden K."/>
            <person name="Morin E."/>
            <person name="Murat C."/>
            <person name="Park J."/>
            <person name="Raffaello T."/>
            <person name="Rouze P."/>
            <person name="Salamov A."/>
            <person name="Schmutz J."/>
            <person name="Solheim H."/>
            <person name="Stahlberg J."/>
            <person name="Velez H."/>
            <person name="de Vries R.P."/>
            <person name="Wiebenga A."/>
            <person name="Woodward S."/>
            <person name="Yakovlev I."/>
            <person name="Garbelotto M."/>
            <person name="Martin F."/>
            <person name="Grigoriev I.V."/>
            <person name="Stenlid J."/>
        </authorList>
    </citation>
    <scope>NUCLEOTIDE SEQUENCE [LARGE SCALE GENOMIC DNA]</scope>
    <source>
        <strain evidence="2 3">TC 32-1</strain>
    </source>
</reference>
<dbReference type="AlphaFoldDB" id="W4KCH2"/>
<dbReference type="InParanoid" id="W4KCH2"/>
<feature type="region of interest" description="Disordered" evidence="1">
    <location>
        <begin position="383"/>
        <end position="404"/>
    </location>
</feature>
<organism evidence="2 3">
    <name type="scientific">Heterobasidion irregulare (strain TC 32-1)</name>
    <dbReference type="NCBI Taxonomy" id="747525"/>
    <lineage>
        <taxon>Eukaryota</taxon>
        <taxon>Fungi</taxon>
        <taxon>Dikarya</taxon>
        <taxon>Basidiomycota</taxon>
        <taxon>Agaricomycotina</taxon>
        <taxon>Agaricomycetes</taxon>
        <taxon>Russulales</taxon>
        <taxon>Bondarzewiaceae</taxon>
        <taxon>Heterobasidion</taxon>
        <taxon>Heterobasidion annosum species complex</taxon>
    </lineage>
</organism>
<evidence type="ECO:0008006" key="4">
    <source>
        <dbReference type="Google" id="ProtNLM"/>
    </source>
</evidence>
<proteinExistence type="predicted"/>
<evidence type="ECO:0000256" key="1">
    <source>
        <dbReference type="SAM" id="MobiDB-lite"/>
    </source>
</evidence>
<protein>
    <recommendedName>
        <fullName evidence="4">Fungal-type protein kinase domain-containing protein</fullName>
    </recommendedName>
</protein>
<dbReference type="EMBL" id="KI925457">
    <property type="protein sequence ID" value="ETW83473.1"/>
    <property type="molecule type" value="Genomic_DNA"/>
</dbReference>
<dbReference type="GeneID" id="20674139"/>
<dbReference type="RefSeq" id="XP_009545719.1">
    <property type="nucleotide sequence ID" value="XM_009547424.1"/>
</dbReference>
<dbReference type="HOGENOM" id="CLU_392805_0_0_1"/>
<gene>
    <name evidence="2" type="ORF">HETIRDRAFT_426713</name>
</gene>
<sequence length="702" mass="77771">MALAWVLASVFLMRMVARISLRVCGARASANVVGAAAAAATSVRPVFIWALRVTVLTPRTAVLTPALHCILSIPLAPCTRQPYRAATLPGDLVSSRTDLLSLDTHAYPASPQDAPLRCRYRCTRQRLRLCAWRATRCARVRQHGAAARRTPQNVLLEFEATRGRTAPTTAIDSCVKVLVVPSLMRAVAACICGGRSSRDSHLSPLQYPGIFTVYSRHYLESTVNIPGGEVDIPWGLLGTMCGVWRCNVVAKAVRHPRNQSTPHRSFSRPGSDDVIWIWWYDRQGAIQTEGINFVQDLPRFLILLFALQRFELDNWQFNISLDQWPHAIHSSDPASRGVDIDSTRYIKLMALRASGELVHQAYGLAGRGTSVFCGTATLAASERSGKVEPAGNSPVAGGATAASKPSTELREVTAKIYWQEESRSYQAEGPREASTMGFKMDALGHHLDPLFACDVSECPTWFIRKKLGLERAEDRRPSRFLRLAVFFRPRCITTLVGAAFMKVWLDCIRRSAWSGSASTAADAEGPGRYVLWELGIEDIKPRLSILMAGEGDRGFLIDWELATMFGQSSHDGTSHLETVPFTALDLLDEEYCAGKIKRQYHHGLEGFLDLIEHPPIRNLWTTGDYSSSRASKRDFLAMLQRAPLEAPWAIPTPREKRGVFCKEQAEADPKTTVLVLRDIYADFWATIKGMQMLSLGVCSVSN</sequence>